<dbReference type="SUPFAM" id="SSF53383">
    <property type="entry name" value="PLP-dependent transferases"/>
    <property type="match status" value="1"/>
</dbReference>
<sequence length="123" mass="13732">MVDVAVRDGLKWTQVGAGVIPAWVADMDFPPPEAVREAVLRRVDTDLGYPGWLDDSTVGGPLAEAFSERMEARYDFHTDPGLVRSFTDLNQILQIVLHLMLSRGMACWCTPPRTTRSWTRCGP</sequence>
<accession>A0A5M3XBT0</accession>
<proteinExistence type="predicted"/>
<protein>
    <recommendedName>
        <fullName evidence="3">Aminotransferase class I/classII domain-containing protein</fullName>
    </recommendedName>
</protein>
<dbReference type="Gene3D" id="3.40.640.10">
    <property type="entry name" value="Type I PLP-dependent aspartate aminotransferase-like (Major domain)"/>
    <property type="match status" value="1"/>
</dbReference>
<dbReference type="EMBL" id="BLAE01000077">
    <property type="protein sequence ID" value="GES15488.1"/>
    <property type="molecule type" value="Genomic_DNA"/>
</dbReference>
<dbReference type="Gene3D" id="3.90.1150.10">
    <property type="entry name" value="Aspartate Aminotransferase, domain 1"/>
    <property type="match status" value="1"/>
</dbReference>
<evidence type="ECO:0000313" key="1">
    <source>
        <dbReference type="EMBL" id="GES15488.1"/>
    </source>
</evidence>
<comment type="caution">
    <text evidence="1">The sequence shown here is derived from an EMBL/GenBank/DDBJ whole genome shotgun (WGS) entry which is preliminary data.</text>
</comment>
<dbReference type="InterPro" id="IPR015422">
    <property type="entry name" value="PyrdxlP-dep_Trfase_small"/>
</dbReference>
<dbReference type="Proteomes" id="UP000331127">
    <property type="component" value="Unassembled WGS sequence"/>
</dbReference>
<evidence type="ECO:0008006" key="3">
    <source>
        <dbReference type="Google" id="ProtNLM"/>
    </source>
</evidence>
<dbReference type="AlphaFoldDB" id="A0A5M3XBT0"/>
<dbReference type="InterPro" id="IPR015424">
    <property type="entry name" value="PyrdxlP-dep_Trfase"/>
</dbReference>
<reference evidence="1 2" key="1">
    <citation type="submission" date="2019-10" db="EMBL/GenBank/DDBJ databases">
        <title>Whole genome shotgun sequence of Acrocarpospora macrocephala NBRC 16266.</title>
        <authorList>
            <person name="Ichikawa N."/>
            <person name="Kimura A."/>
            <person name="Kitahashi Y."/>
            <person name="Komaki H."/>
            <person name="Oguchi A."/>
        </authorList>
    </citation>
    <scope>NUCLEOTIDE SEQUENCE [LARGE SCALE GENOMIC DNA]</scope>
    <source>
        <strain evidence="1 2">NBRC 16266</strain>
    </source>
</reference>
<evidence type="ECO:0000313" key="2">
    <source>
        <dbReference type="Proteomes" id="UP000331127"/>
    </source>
</evidence>
<keyword evidence="2" id="KW-1185">Reference proteome</keyword>
<dbReference type="InterPro" id="IPR015421">
    <property type="entry name" value="PyrdxlP-dep_Trfase_major"/>
</dbReference>
<name>A0A5M3XBT0_9ACTN</name>
<organism evidence="1 2">
    <name type="scientific">Acrocarpospora macrocephala</name>
    <dbReference type="NCBI Taxonomy" id="150177"/>
    <lineage>
        <taxon>Bacteria</taxon>
        <taxon>Bacillati</taxon>
        <taxon>Actinomycetota</taxon>
        <taxon>Actinomycetes</taxon>
        <taxon>Streptosporangiales</taxon>
        <taxon>Streptosporangiaceae</taxon>
        <taxon>Acrocarpospora</taxon>
    </lineage>
</organism>
<gene>
    <name evidence="1" type="ORF">Amac_090850</name>
</gene>